<comment type="caution">
    <text evidence="1">The sequence shown here is derived from an EMBL/GenBank/DDBJ whole genome shotgun (WGS) entry which is preliminary data.</text>
</comment>
<organism evidence="1 2">
    <name type="scientific">Vibrio parahaemolyticus</name>
    <dbReference type="NCBI Taxonomy" id="670"/>
    <lineage>
        <taxon>Bacteria</taxon>
        <taxon>Pseudomonadati</taxon>
        <taxon>Pseudomonadota</taxon>
        <taxon>Gammaproteobacteria</taxon>
        <taxon>Vibrionales</taxon>
        <taxon>Vibrionaceae</taxon>
        <taxon>Vibrio</taxon>
    </lineage>
</organism>
<protein>
    <submittedName>
        <fullName evidence="1">Uncharacterized protein</fullName>
    </submittedName>
</protein>
<dbReference type="AlphaFoldDB" id="A0A9Q3YJQ9"/>
<dbReference type="Proteomes" id="UP000726777">
    <property type="component" value="Unassembled WGS sequence"/>
</dbReference>
<name>A0A9Q3YJQ9_VIBPH</name>
<dbReference type="EMBL" id="JACVHL010000029">
    <property type="protein sequence ID" value="MCC3807659.1"/>
    <property type="molecule type" value="Genomic_DNA"/>
</dbReference>
<dbReference type="RefSeq" id="WP_228085937.1">
    <property type="nucleotide sequence ID" value="NZ_JACVHL010000029.1"/>
</dbReference>
<evidence type="ECO:0000313" key="1">
    <source>
        <dbReference type="EMBL" id="MCC3807659.1"/>
    </source>
</evidence>
<proteinExistence type="predicted"/>
<gene>
    <name evidence="1" type="ORF">IB292_21805</name>
</gene>
<accession>A0A9Q3YJQ9</accession>
<evidence type="ECO:0000313" key="2">
    <source>
        <dbReference type="Proteomes" id="UP000726777"/>
    </source>
</evidence>
<reference evidence="1" key="1">
    <citation type="submission" date="2020-09" db="EMBL/GenBank/DDBJ databases">
        <title>Genome sequence of Vibrio parahaemolyticus isolates.</title>
        <authorList>
            <person name="Hammerl J.A."/>
            <person name="Strauch E."/>
        </authorList>
    </citation>
    <scope>NUCLEOTIDE SEQUENCE</scope>
    <source>
        <strain evidence="1">17-VB00146</strain>
    </source>
</reference>
<sequence>MQYALIKVTPNYHALVDANEVYSLTEEGRGNIEISPHDDDYEATLERQVVYGVYKPQPHFDFPRSEVKRHIKECVDHWLINLQKNKGTHIAIEDIEIFDATIMRNCGHCPKPHVSADVAFAALVKAPKTFNFGHGQNQAKTAFLKWADIDLETTLINRKGLFAFVAPERRFKKAPTTDNWRTFIDTKRAVTYAQRLR</sequence>